<keyword evidence="2" id="KW-1185">Reference proteome</keyword>
<gene>
    <name evidence="1" type="ORF">BTO11_02715</name>
</gene>
<protein>
    <submittedName>
        <fullName evidence="1">Uncharacterized protein</fullName>
    </submittedName>
</protein>
<sequence length="241" mass="28251">MNPKSNILCIFEGEKREVQYFKTLKNIYFSELSILVCSYGNDIYELFKELKEDVDLDIIELLRESKNVPENEKILEGYERDDFSQVFLFFDIECQDEQFNTDNLLSLIDIFSEETDNGKVFISYPMIEAIRDIPTYEEYLSHKVTVENCTGKKYKSLSVNGLQKFNDPRHNNKADWNQLVKINVEKGNYISLGTKGEFTKIPEQKEIAVKQIISISEENNIFVLSSYPLFVFHQKPSYFSF</sequence>
<accession>A0A2S7URV8</accession>
<dbReference type="RefSeq" id="WP_105051134.1">
    <property type="nucleotide sequence ID" value="NZ_BMYG01000004.1"/>
</dbReference>
<dbReference type="Proteomes" id="UP000239007">
    <property type="component" value="Unassembled WGS sequence"/>
</dbReference>
<evidence type="ECO:0000313" key="1">
    <source>
        <dbReference type="EMBL" id="PQJ52667.1"/>
    </source>
</evidence>
<name>A0A2S7URV8_9GAMM</name>
<comment type="caution">
    <text evidence="1">The sequence shown here is derived from an EMBL/GenBank/DDBJ whole genome shotgun (WGS) entry which is preliminary data.</text>
</comment>
<reference evidence="1 2" key="1">
    <citation type="submission" date="2016-12" db="EMBL/GenBank/DDBJ databases">
        <title>Diversity of luminous bacteria.</title>
        <authorList>
            <person name="Yoshizawa S."/>
            <person name="Kogure K."/>
        </authorList>
    </citation>
    <scope>NUCLEOTIDE SEQUENCE [LARGE SCALE GENOMIC DNA]</scope>
    <source>
        <strain evidence="1 2">SA4-48</strain>
    </source>
</reference>
<dbReference type="AlphaFoldDB" id="A0A2S7URV8"/>
<proteinExistence type="predicted"/>
<dbReference type="EMBL" id="MSCH01000003">
    <property type="protein sequence ID" value="PQJ52667.1"/>
    <property type="molecule type" value="Genomic_DNA"/>
</dbReference>
<evidence type="ECO:0000313" key="2">
    <source>
        <dbReference type="Proteomes" id="UP000239007"/>
    </source>
</evidence>
<dbReference type="OrthoDB" id="9796831at2"/>
<organism evidence="1 2">
    <name type="scientific">Psychrosphaera saromensis</name>
    <dbReference type="NCBI Taxonomy" id="716813"/>
    <lineage>
        <taxon>Bacteria</taxon>
        <taxon>Pseudomonadati</taxon>
        <taxon>Pseudomonadota</taxon>
        <taxon>Gammaproteobacteria</taxon>
        <taxon>Alteromonadales</taxon>
        <taxon>Pseudoalteromonadaceae</taxon>
        <taxon>Psychrosphaera</taxon>
    </lineage>
</organism>